<feature type="transmembrane region" description="Helical" evidence="6">
    <location>
        <begin position="390"/>
        <end position="409"/>
    </location>
</feature>
<feature type="transmembrane region" description="Helical" evidence="6">
    <location>
        <begin position="28"/>
        <end position="46"/>
    </location>
</feature>
<name>A0A0P9GPW6_9BACL</name>
<dbReference type="GO" id="GO:0061513">
    <property type="term" value="F:glucose 6-phosphate:phosphate antiporter activity"/>
    <property type="evidence" value="ECO:0007669"/>
    <property type="project" value="TreeGrafter"/>
</dbReference>
<feature type="transmembrane region" description="Helical" evidence="6">
    <location>
        <begin position="98"/>
        <end position="117"/>
    </location>
</feature>
<feature type="transmembrane region" description="Helical" evidence="6">
    <location>
        <begin position="415"/>
        <end position="433"/>
    </location>
</feature>
<keyword evidence="9" id="KW-1185">Reference proteome</keyword>
<evidence type="ECO:0000256" key="4">
    <source>
        <dbReference type="ARBA" id="ARBA00022989"/>
    </source>
</evidence>
<accession>A0A0P9GPW6</accession>
<feature type="transmembrane region" description="Helical" evidence="6">
    <location>
        <begin position="190"/>
        <end position="208"/>
    </location>
</feature>
<feature type="transmembrane region" description="Helical" evidence="6">
    <location>
        <begin position="288"/>
        <end position="309"/>
    </location>
</feature>
<organism evidence="8 9">
    <name type="scientific">Alicyclobacillus ferrooxydans</name>
    <dbReference type="NCBI Taxonomy" id="471514"/>
    <lineage>
        <taxon>Bacteria</taxon>
        <taxon>Bacillati</taxon>
        <taxon>Bacillota</taxon>
        <taxon>Bacilli</taxon>
        <taxon>Bacillales</taxon>
        <taxon>Alicyclobacillaceae</taxon>
        <taxon>Alicyclobacillus</taxon>
    </lineage>
</organism>
<dbReference type="Pfam" id="PF07690">
    <property type="entry name" value="MFS_1"/>
    <property type="match status" value="1"/>
</dbReference>
<dbReference type="EMBL" id="LJCO01000069">
    <property type="protein sequence ID" value="KPV42746.1"/>
    <property type="molecule type" value="Genomic_DNA"/>
</dbReference>
<dbReference type="PANTHER" id="PTHR43826:SF3">
    <property type="entry name" value="GLUCOSE-6-PHOSPHATE EXCHANGER SLC37A4"/>
    <property type="match status" value="1"/>
</dbReference>
<feature type="transmembrane region" description="Helical" evidence="6">
    <location>
        <begin position="156"/>
        <end position="178"/>
    </location>
</feature>
<proteinExistence type="predicted"/>
<dbReference type="GO" id="GO:0005886">
    <property type="term" value="C:plasma membrane"/>
    <property type="evidence" value="ECO:0007669"/>
    <property type="project" value="UniProtKB-SubCell"/>
</dbReference>
<feature type="transmembrane region" description="Helical" evidence="6">
    <location>
        <begin position="321"/>
        <end position="342"/>
    </location>
</feature>
<keyword evidence="3 6" id="KW-0812">Transmembrane</keyword>
<dbReference type="InterPro" id="IPR011701">
    <property type="entry name" value="MFS"/>
</dbReference>
<protein>
    <submittedName>
        <fullName evidence="8">MFS transporter</fullName>
    </submittedName>
</protein>
<reference evidence="8 9" key="1">
    <citation type="submission" date="2015-09" db="EMBL/GenBank/DDBJ databases">
        <title>Draft genome sequence of Alicyclobacillus ferrooxydans DSM 22381.</title>
        <authorList>
            <person name="Hemp J."/>
        </authorList>
    </citation>
    <scope>NUCLEOTIDE SEQUENCE [LARGE SCALE GENOMIC DNA]</scope>
    <source>
        <strain evidence="8 9">TC-34</strain>
    </source>
</reference>
<keyword evidence="2" id="KW-0813">Transport</keyword>
<dbReference type="CDD" id="cd06174">
    <property type="entry name" value="MFS"/>
    <property type="match status" value="1"/>
</dbReference>
<evidence type="ECO:0000313" key="8">
    <source>
        <dbReference type="EMBL" id="KPV42746.1"/>
    </source>
</evidence>
<comment type="caution">
    <text evidence="8">The sequence shown here is derived from an EMBL/GenBank/DDBJ whole genome shotgun (WGS) entry which is preliminary data.</text>
</comment>
<evidence type="ECO:0000313" key="9">
    <source>
        <dbReference type="Proteomes" id="UP000050482"/>
    </source>
</evidence>
<dbReference type="OrthoDB" id="9783823at2"/>
<feature type="transmembrane region" description="Helical" evidence="6">
    <location>
        <begin position="66"/>
        <end position="86"/>
    </location>
</feature>
<dbReference type="Gene3D" id="1.20.1250.20">
    <property type="entry name" value="MFS general substrate transporter like domains"/>
    <property type="match status" value="2"/>
</dbReference>
<dbReference type="Proteomes" id="UP000050482">
    <property type="component" value="Unassembled WGS sequence"/>
</dbReference>
<feature type="domain" description="Major facilitator superfamily (MFS) profile" evidence="7">
    <location>
        <begin position="32"/>
        <end position="439"/>
    </location>
</feature>
<keyword evidence="4 6" id="KW-1133">Transmembrane helix</keyword>
<dbReference type="InterPro" id="IPR051337">
    <property type="entry name" value="OPA_Antiporter"/>
</dbReference>
<dbReference type="PROSITE" id="PS50850">
    <property type="entry name" value="MFS"/>
    <property type="match status" value="1"/>
</dbReference>
<sequence length="446" mass="49330">MSTVISENPRGIVGWFAKRDVEVYPRGWLQVGLLVLVVIANIVANYEGELAPVVPLLLPFLKLNLIDYGFIMGGTTVISGIVSMVLGSRFDRYGRTFFVVFGTFVTALAVFSMVFVHTTLDFIIVRFIMAVILGLVLPATTGLVRDFTPRVGRALGFGLWTFGPVGANFLAAGVAGWTLPAFHDHWQSQFYIMGSVCLVISIVVAFFIRDLSPSLRAQIIKDHRDVEKAQDQARHNTGEIANPRLVFGSFRIWALAVGIVLFLLVYYFTTAYGPLYLSEVFKYAPSQAAGIASYFWLANLGSLILVGIISDKLQLRKICSMVGVVGVLIFMFFWIHLIGHTVSVSTMIWYTSIQGILLGIGFGPWMALYSENLEDIHPTLQGSGWALWSFAQYVLAGIFGGLTFVIVNAIGFKGWFYICIVGIILYGIVLFTAKGPWFRRPKNAAQ</sequence>
<dbReference type="STRING" id="471514.AN477_15425"/>
<evidence type="ECO:0000256" key="5">
    <source>
        <dbReference type="ARBA" id="ARBA00023136"/>
    </source>
</evidence>
<evidence type="ECO:0000259" key="7">
    <source>
        <dbReference type="PROSITE" id="PS50850"/>
    </source>
</evidence>
<dbReference type="PATRIC" id="fig|471514.4.peg.4761"/>
<feature type="transmembrane region" description="Helical" evidence="6">
    <location>
        <begin position="123"/>
        <end position="144"/>
    </location>
</feature>
<gene>
    <name evidence="8" type="ORF">AN477_15425</name>
</gene>
<dbReference type="InterPro" id="IPR020846">
    <property type="entry name" value="MFS_dom"/>
</dbReference>
<evidence type="ECO:0000256" key="1">
    <source>
        <dbReference type="ARBA" id="ARBA00004651"/>
    </source>
</evidence>
<feature type="transmembrane region" description="Helical" evidence="6">
    <location>
        <begin position="250"/>
        <end position="268"/>
    </location>
</feature>
<keyword evidence="5 6" id="KW-0472">Membrane</keyword>
<dbReference type="InterPro" id="IPR036259">
    <property type="entry name" value="MFS_trans_sf"/>
</dbReference>
<comment type="subcellular location">
    <subcellularLocation>
        <location evidence="1">Cell membrane</location>
        <topology evidence="1">Multi-pass membrane protein</topology>
    </subcellularLocation>
</comment>
<dbReference type="RefSeq" id="WP_054970063.1">
    <property type="nucleotide sequence ID" value="NZ_LJCO01000069.1"/>
</dbReference>
<evidence type="ECO:0000256" key="3">
    <source>
        <dbReference type="ARBA" id="ARBA00022692"/>
    </source>
</evidence>
<feature type="transmembrane region" description="Helical" evidence="6">
    <location>
        <begin position="348"/>
        <end position="369"/>
    </location>
</feature>
<dbReference type="GO" id="GO:0035435">
    <property type="term" value="P:phosphate ion transmembrane transport"/>
    <property type="evidence" value="ECO:0007669"/>
    <property type="project" value="TreeGrafter"/>
</dbReference>
<dbReference type="PANTHER" id="PTHR43826">
    <property type="entry name" value="GLUCOSE-6-PHOSPHATE EXCHANGER SLC37A4"/>
    <property type="match status" value="1"/>
</dbReference>
<dbReference type="SUPFAM" id="SSF103473">
    <property type="entry name" value="MFS general substrate transporter"/>
    <property type="match status" value="1"/>
</dbReference>
<evidence type="ECO:0000256" key="2">
    <source>
        <dbReference type="ARBA" id="ARBA00022448"/>
    </source>
</evidence>
<dbReference type="AlphaFoldDB" id="A0A0P9GPW6"/>
<evidence type="ECO:0000256" key="6">
    <source>
        <dbReference type="SAM" id="Phobius"/>
    </source>
</evidence>